<dbReference type="PROSITE" id="PS00107">
    <property type="entry name" value="PROTEIN_KINASE_ATP"/>
    <property type="match status" value="1"/>
</dbReference>
<dbReference type="Gene3D" id="2.130.10.10">
    <property type="entry name" value="YVTN repeat-like/Quinoprotein amine dehydrogenase"/>
    <property type="match status" value="1"/>
</dbReference>
<accession>Q01VZ5</accession>
<dbReference type="Gene3D" id="3.30.200.20">
    <property type="entry name" value="Phosphorylase Kinase, domain 1"/>
    <property type="match status" value="1"/>
</dbReference>
<evidence type="ECO:0000256" key="5">
    <source>
        <dbReference type="PROSITE-ProRule" id="PRU10141"/>
    </source>
</evidence>
<dbReference type="Pfam" id="PF00069">
    <property type="entry name" value="Pkinase"/>
    <property type="match status" value="1"/>
</dbReference>
<keyword evidence="2 5" id="KW-0547">Nucleotide-binding</keyword>
<dbReference type="SUPFAM" id="SSF82171">
    <property type="entry name" value="DPP6 N-terminal domain-like"/>
    <property type="match status" value="1"/>
</dbReference>
<feature type="domain" description="Protein kinase" evidence="6">
    <location>
        <begin position="83"/>
        <end position="350"/>
    </location>
</feature>
<dbReference type="Gene3D" id="1.10.510.10">
    <property type="entry name" value="Transferase(Phosphotransferase) domain 1"/>
    <property type="match status" value="1"/>
</dbReference>
<keyword evidence="7" id="KW-0723">Serine/threonine-protein kinase</keyword>
<dbReference type="eggNOG" id="COG0823">
    <property type="taxonomic scope" value="Bacteria"/>
</dbReference>
<dbReference type="SUPFAM" id="SSF56112">
    <property type="entry name" value="Protein kinase-like (PK-like)"/>
    <property type="match status" value="1"/>
</dbReference>
<evidence type="ECO:0000256" key="4">
    <source>
        <dbReference type="ARBA" id="ARBA00022840"/>
    </source>
</evidence>
<dbReference type="PANTHER" id="PTHR43289">
    <property type="entry name" value="MITOGEN-ACTIVATED PROTEIN KINASE KINASE KINASE 20-RELATED"/>
    <property type="match status" value="1"/>
</dbReference>
<dbReference type="AlphaFoldDB" id="Q01VZ5"/>
<dbReference type="STRING" id="234267.Acid_5217"/>
<name>Q01VZ5_SOLUE</name>
<proteinExistence type="predicted"/>
<reference evidence="7" key="1">
    <citation type="submission" date="2006-10" db="EMBL/GenBank/DDBJ databases">
        <title>Complete sequence of Solibacter usitatus Ellin6076.</title>
        <authorList>
            <consortium name="US DOE Joint Genome Institute"/>
            <person name="Copeland A."/>
            <person name="Lucas S."/>
            <person name="Lapidus A."/>
            <person name="Barry K."/>
            <person name="Detter J.C."/>
            <person name="Glavina del Rio T."/>
            <person name="Hammon N."/>
            <person name="Israni S."/>
            <person name="Dalin E."/>
            <person name="Tice H."/>
            <person name="Pitluck S."/>
            <person name="Thompson L.S."/>
            <person name="Brettin T."/>
            <person name="Bruce D."/>
            <person name="Han C."/>
            <person name="Tapia R."/>
            <person name="Gilna P."/>
            <person name="Schmutz J."/>
            <person name="Larimer F."/>
            <person name="Land M."/>
            <person name="Hauser L."/>
            <person name="Kyrpides N."/>
            <person name="Mikhailova N."/>
            <person name="Janssen P.H."/>
            <person name="Kuske C.R."/>
            <person name="Richardson P."/>
        </authorList>
    </citation>
    <scope>NUCLEOTIDE SEQUENCE</scope>
    <source>
        <strain evidence="7">Ellin6076</strain>
    </source>
</reference>
<keyword evidence="3 7" id="KW-0418">Kinase</keyword>
<dbReference type="eggNOG" id="COG0515">
    <property type="taxonomic scope" value="Bacteria"/>
</dbReference>
<dbReference type="InterPro" id="IPR011042">
    <property type="entry name" value="6-blade_b-propeller_TolB-like"/>
</dbReference>
<evidence type="ECO:0000256" key="1">
    <source>
        <dbReference type="ARBA" id="ARBA00022679"/>
    </source>
</evidence>
<dbReference type="PANTHER" id="PTHR43289:SF34">
    <property type="entry name" value="SERINE_THREONINE-PROTEIN KINASE YBDM-RELATED"/>
    <property type="match status" value="1"/>
</dbReference>
<evidence type="ECO:0000256" key="3">
    <source>
        <dbReference type="ARBA" id="ARBA00022777"/>
    </source>
</evidence>
<dbReference type="OrthoDB" id="100367at2"/>
<gene>
    <name evidence="7" type="ordered locus">Acid_5217</name>
</gene>
<dbReference type="SMART" id="SM00220">
    <property type="entry name" value="S_TKc"/>
    <property type="match status" value="1"/>
</dbReference>
<evidence type="ECO:0000313" key="7">
    <source>
        <dbReference type="EMBL" id="ABJ86170.1"/>
    </source>
</evidence>
<dbReference type="KEGG" id="sus:Acid_5217"/>
<dbReference type="GO" id="GO:0005524">
    <property type="term" value="F:ATP binding"/>
    <property type="evidence" value="ECO:0007669"/>
    <property type="project" value="UniProtKB-UniRule"/>
</dbReference>
<dbReference type="InterPro" id="IPR017441">
    <property type="entry name" value="Protein_kinase_ATP_BS"/>
</dbReference>
<dbReference type="EMBL" id="CP000473">
    <property type="protein sequence ID" value="ABJ86170.1"/>
    <property type="molecule type" value="Genomic_DNA"/>
</dbReference>
<dbReference type="Gene3D" id="2.120.10.30">
    <property type="entry name" value="TolB, C-terminal domain"/>
    <property type="match status" value="1"/>
</dbReference>
<evidence type="ECO:0000256" key="2">
    <source>
        <dbReference type="ARBA" id="ARBA00022741"/>
    </source>
</evidence>
<keyword evidence="4 5" id="KW-0067">ATP-binding</keyword>
<protein>
    <submittedName>
        <fullName evidence="7">Serine/threonine protein kinase</fullName>
    </submittedName>
</protein>
<dbReference type="InterPro" id="IPR000719">
    <property type="entry name" value="Prot_kinase_dom"/>
</dbReference>
<dbReference type="HOGENOM" id="CLU_012906_0_0_0"/>
<dbReference type="PROSITE" id="PS00108">
    <property type="entry name" value="PROTEIN_KINASE_ST"/>
    <property type="match status" value="1"/>
</dbReference>
<feature type="binding site" evidence="5">
    <location>
        <position position="112"/>
    </location>
    <ligand>
        <name>ATP</name>
        <dbReference type="ChEBI" id="CHEBI:30616"/>
    </ligand>
</feature>
<dbReference type="PROSITE" id="PS50011">
    <property type="entry name" value="PROTEIN_KINASE_DOM"/>
    <property type="match status" value="1"/>
</dbReference>
<dbReference type="InterPro" id="IPR011009">
    <property type="entry name" value="Kinase-like_dom_sf"/>
</dbReference>
<dbReference type="InterPro" id="IPR008271">
    <property type="entry name" value="Ser/Thr_kinase_AS"/>
</dbReference>
<dbReference type="InParanoid" id="Q01VZ5"/>
<dbReference type="CDD" id="cd14014">
    <property type="entry name" value="STKc_PknB_like"/>
    <property type="match status" value="1"/>
</dbReference>
<organism evidence="7">
    <name type="scientific">Solibacter usitatus (strain Ellin6076)</name>
    <dbReference type="NCBI Taxonomy" id="234267"/>
    <lineage>
        <taxon>Bacteria</taxon>
        <taxon>Pseudomonadati</taxon>
        <taxon>Acidobacteriota</taxon>
        <taxon>Terriglobia</taxon>
        <taxon>Bryobacterales</taxon>
        <taxon>Solibacteraceae</taxon>
        <taxon>Candidatus Solibacter</taxon>
    </lineage>
</organism>
<evidence type="ECO:0000259" key="6">
    <source>
        <dbReference type="PROSITE" id="PS50011"/>
    </source>
</evidence>
<sequence length="931" mass="100748">MGSERWQQIERIYHAVADRPHEARAPFLDRECGGDAGLRAEVERMLAVESRGIGFLEMTAMDVVARALAEATPLGAGSRFGPYEIVALLGAGGMGEVYKARDTRLNRTVAIKVLSALPVADAERRRRLLQEARAASALKHPNIITLHDILTEDGRDGLVMEYVEGRSLDERIAGKRLPLREALCYALQIAGALAASHAANIVHRDLKPGNIMLSGEETGRGMVTVLDFGLAKFTGPESQEERTQAMATGEGRIFGTVAYMSPEQAEGRKVDARSDIFSFGVVFYEMLTGRKAFLRTTTTSTRAAILGDDLGPAPGIPESLQTLLSRCLRKDRDKRAQSMADIKLLLEEFREEIERPPAESRTASGRWKTWIAVAVLAAVSAASGWLALGRSRSKETASFERLTFRRGLVQGARFAPDGRSVIYAATFEGQAVELFSMQPGSPESSRPLGFSSTGVLSISRTGEMAVSSNCRIDFWGDCVGTLAQKPVAGGAPREILGNVRSADWMPDGKQLAVSMRAANGKRERLEFPIGKVLFEASGTGWAGDPRVSPGGDLVAFADHYYFGNDGSVAVVDLQGHRRTLTRKFQCLQGLAWSLGGKEIWFTGCNEGNLASIYAVTLSGALRLVAQVPADLRIQDIAPDGRLLLTRTDLRANVYFLGAGESEPHDLTWLDWALSPVLSADGKRVLMTESGAGTGGKAVLYLRGTDGSPAVRLGDQLSGHALSPDGLWAAARSDDQERLRIVLLPVKAGKPVWLETGSLEVAPNLGDRTNIAWLPDSRRILFAAAEPGHFVRTYVQDINGGSPRPVTPEGISGSVLSVDGTSLLALDSEAKAFLYPLGGGTPKPLPVLTTDERLMSFSEDARSIFVARRSERLAKVWRVDLSSGRMELWRELPIDPAGQTRVNSVQITPDGKSLVYAVVRNSSELYLAKGLR</sequence>
<keyword evidence="1" id="KW-0808">Transferase</keyword>
<dbReference type="GO" id="GO:0004674">
    <property type="term" value="F:protein serine/threonine kinase activity"/>
    <property type="evidence" value="ECO:0007669"/>
    <property type="project" value="UniProtKB-KW"/>
</dbReference>
<dbReference type="InterPro" id="IPR015943">
    <property type="entry name" value="WD40/YVTN_repeat-like_dom_sf"/>
</dbReference>